<feature type="transmembrane region" description="Helical" evidence="5">
    <location>
        <begin position="12"/>
        <end position="32"/>
    </location>
</feature>
<keyword evidence="5" id="KW-1133">Transmembrane helix</keyword>
<dbReference type="GO" id="GO:0004888">
    <property type="term" value="F:transmembrane signaling receptor activity"/>
    <property type="evidence" value="ECO:0007669"/>
    <property type="project" value="InterPro"/>
</dbReference>
<dbReference type="Gene3D" id="6.10.340.10">
    <property type="match status" value="1"/>
</dbReference>
<evidence type="ECO:0000256" key="5">
    <source>
        <dbReference type="SAM" id="Phobius"/>
    </source>
</evidence>
<dbReference type="Pfam" id="PF00015">
    <property type="entry name" value="MCPsignal"/>
    <property type="match status" value="1"/>
</dbReference>
<keyword evidence="9" id="KW-1185">Reference proteome</keyword>
<dbReference type="OrthoDB" id="5392220at2"/>
<evidence type="ECO:0000313" key="9">
    <source>
        <dbReference type="Proteomes" id="UP000239549"/>
    </source>
</evidence>
<dbReference type="PANTHER" id="PTHR32089">
    <property type="entry name" value="METHYL-ACCEPTING CHEMOTAXIS PROTEIN MCPB"/>
    <property type="match status" value="1"/>
</dbReference>
<evidence type="ECO:0000256" key="3">
    <source>
        <dbReference type="PROSITE-ProRule" id="PRU00284"/>
    </source>
</evidence>
<evidence type="ECO:0000313" key="8">
    <source>
        <dbReference type="EMBL" id="GBF34767.1"/>
    </source>
</evidence>
<dbReference type="InterPro" id="IPR003660">
    <property type="entry name" value="HAMP_dom"/>
</dbReference>
<feature type="domain" description="HAMP" evidence="7">
    <location>
        <begin position="212"/>
        <end position="264"/>
    </location>
</feature>
<dbReference type="PROSITE" id="PS50885">
    <property type="entry name" value="HAMP"/>
    <property type="match status" value="1"/>
</dbReference>
<comment type="similarity">
    <text evidence="2">Belongs to the methyl-accepting chemotaxis (MCP) protein family.</text>
</comment>
<dbReference type="Gene3D" id="1.10.287.950">
    <property type="entry name" value="Methyl-accepting chemotaxis protein"/>
    <property type="match status" value="1"/>
</dbReference>
<keyword evidence="5" id="KW-0472">Membrane</keyword>
<dbReference type="GO" id="GO:0006935">
    <property type="term" value="P:chemotaxis"/>
    <property type="evidence" value="ECO:0007669"/>
    <property type="project" value="InterPro"/>
</dbReference>
<dbReference type="GO" id="GO:0007165">
    <property type="term" value="P:signal transduction"/>
    <property type="evidence" value="ECO:0007669"/>
    <property type="project" value="UniProtKB-KW"/>
</dbReference>
<evidence type="ECO:0000259" key="7">
    <source>
        <dbReference type="PROSITE" id="PS50885"/>
    </source>
</evidence>
<reference evidence="9" key="1">
    <citation type="submission" date="2018-02" db="EMBL/GenBank/DDBJ databases">
        <title>Genome sequence of Desulfocucumis palustris strain NAW-5.</title>
        <authorList>
            <person name="Watanabe M."/>
            <person name="Kojima H."/>
            <person name="Fukui M."/>
        </authorList>
    </citation>
    <scope>NUCLEOTIDE SEQUENCE [LARGE SCALE GENOMIC DNA]</scope>
    <source>
        <strain evidence="9">NAW-5</strain>
    </source>
</reference>
<dbReference type="Pfam" id="PF00672">
    <property type="entry name" value="HAMP"/>
    <property type="match status" value="1"/>
</dbReference>
<feature type="domain" description="Methyl-accepting transducer" evidence="6">
    <location>
        <begin position="262"/>
        <end position="512"/>
    </location>
</feature>
<keyword evidence="1 3" id="KW-0807">Transducer</keyword>
<dbReference type="Proteomes" id="UP000239549">
    <property type="component" value="Unassembled WGS sequence"/>
</dbReference>
<dbReference type="EMBL" id="BFAV01000150">
    <property type="protein sequence ID" value="GBF34767.1"/>
    <property type="molecule type" value="Genomic_DNA"/>
</dbReference>
<dbReference type="CDD" id="cd06225">
    <property type="entry name" value="HAMP"/>
    <property type="match status" value="1"/>
</dbReference>
<proteinExistence type="inferred from homology"/>
<dbReference type="InterPro" id="IPR004090">
    <property type="entry name" value="Chemotax_Me-accpt_rcpt"/>
</dbReference>
<dbReference type="GO" id="GO:0016020">
    <property type="term" value="C:membrane"/>
    <property type="evidence" value="ECO:0007669"/>
    <property type="project" value="InterPro"/>
</dbReference>
<accession>A0A2L2XEK0</accession>
<dbReference type="InterPro" id="IPR024478">
    <property type="entry name" value="HlyB_4HB_MCP"/>
</dbReference>
<evidence type="ECO:0000256" key="1">
    <source>
        <dbReference type="ARBA" id="ARBA00023224"/>
    </source>
</evidence>
<dbReference type="InterPro" id="IPR047347">
    <property type="entry name" value="YvaQ-like_sensor"/>
</dbReference>
<dbReference type="PANTHER" id="PTHR32089:SF112">
    <property type="entry name" value="LYSOZYME-LIKE PROTEIN-RELATED"/>
    <property type="match status" value="1"/>
</dbReference>
<feature type="transmembrane region" description="Helical" evidence="5">
    <location>
        <begin position="192"/>
        <end position="210"/>
    </location>
</feature>
<feature type="coiled-coil region" evidence="4">
    <location>
        <begin position="78"/>
        <end position="108"/>
    </location>
</feature>
<dbReference type="AlphaFoldDB" id="A0A2L2XEK0"/>
<keyword evidence="4" id="KW-0175">Coiled coil</keyword>
<name>A0A2L2XEK0_9FIRM</name>
<evidence type="ECO:0000259" key="6">
    <source>
        <dbReference type="PROSITE" id="PS50111"/>
    </source>
</evidence>
<dbReference type="CDD" id="cd11386">
    <property type="entry name" value="MCP_signal"/>
    <property type="match status" value="1"/>
</dbReference>
<evidence type="ECO:0000256" key="4">
    <source>
        <dbReference type="SAM" id="Coils"/>
    </source>
</evidence>
<dbReference type="SUPFAM" id="SSF58104">
    <property type="entry name" value="Methyl-accepting chemotaxis protein (MCP) signaling domain"/>
    <property type="match status" value="1"/>
</dbReference>
<comment type="caution">
    <text evidence="8">The sequence shown here is derived from an EMBL/GenBank/DDBJ whole genome shotgun (WGS) entry which is preliminary data.</text>
</comment>
<dbReference type="CDD" id="cd19411">
    <property type="entry name" value="MCP2201-like_sensor"/>
    <property type="match status" value="1"/>
</dbReference>
<protein>
    <submittedName>
        <fullName evidence="8">Methyl-accepting chemotaxis protein I</fullName>
    </submittedName>
</protein>
<dbReference type="PROSITE" id="PS50111">
    <property type="entry name" value="CHEMOTAXIS_TRANSDUC_2"/>
    <property type="match status" value="1"/>
</dbReference>
<dbReference type="FunFam" id="1.10.287.950:FF:000001">
    <property type="entry name" value="Methyl-accepting chemotaxis sensory transducer"/>
    <property type="match status" value="1"/>
</dbReference>
<sequence>MKMGNLRIGVRLGLGFALVFALMTVIIAIGVVQMRAINDKLERIVNVNNLQVDLANDMMDSVHVVSRVIRSITLLEDNASRQQELARIEETRKQYDQAEAELEKLVSTDEGRAILAKTSEYQERTREINNKIVDLAVSGKQAEATAALMAESDPEMQKWRDGLRELESYADGRTKMRYDEAKESYKKAFTQMLATGGTAILLGLLVAFFITRGITGPVADLVRVAEVAASGDLTSEIAVNSRDEIGNLATAFKTMVNQMRELVRHIAEKSATVSASAQQLNSSAQQTSAGASENAATMTEIAGTVEQVSANVQSISEASEATEEHAGEGNRGIEGITRQMQAIAVTTRDVSGAIDGLNGKTREINQIVELITGIADQTNLLALNAAIEAARAGEQGRGFAVVAEEVRKLAEQSASATKEISGLVSAIQLESQRAVENMSEGGREVEAGTRVVQEVGQNFKKIISAVQDLTSQIQEVASGTEQMSAGVQNVAASTEEQTAAMEEVSASADSLSVLAEELSQLVGKFKV</sequence>
<dbReference type="PRINTS" id="PR00260">
    <property type="entry name" value="CHEMTRNSDUCR"/>
</dbReference>
<organism evidence="8 9">
    <name type="scientific">Desulfocucumis palustris</name>
    <dbReference type="NCBI Taxonomy" id="1898651"/>
    <lineage>
        <taxon>Bacteria</taxon>
        <taxon>Bacillati</taxon>
        <taxon>Bacillota</taxon>
        <taxon>Clostridia</taxon>
        <taxon>Eubacteriales</taxon>
        <taxon>Desulfocucumaceae</taxon>
        <taxon>Desulfocucumis</taxon>
    </lineage>
</organism>
<dbReference type="SMART" id="SM00283">
    <property type="entry name" value="MA"/>
    <property type="match status" value="1"/>
</dbReference>
<dbReference type="InterPro" id="IPR004089">
    <property type="entry name" value="MCPsignal_dom"/>
</dbReference>
<gene>
    <name evidence="8" type="ORF">DCCM_3887</name>
</gene>
<keyword evidence="5" id="KW-0812">Transmembrane</keyword>
<evidence type="ECO:0000256" key="2">
    <source>
        <dbReference type="ARBA" id="ARBA00029447"/>
    </source>
</evidence>
<dbReference type="SMART" id="SM00304">
    <property type="entry name" value="HAMP"/>
    <property type="match status" value="1"/>
</dbReference>
<dbReference type="Pfam" id="PF12729">
    <property type="entry name" value="4HB_MCP_1"/>
    <property type="match status" value="1"/>
</dbReference>